<comment type="subcellular location">
    <subcellularLocation>
        <location evidence="1 12">Cytoplasm</location>
    </subcellularLocation>
</comment>
<evidence type="ECO:0000313" key="13">
    <source>
        <dbReference type="EMBL" id="SDG24717.1"/>
    </source>
</evidence>
<evidence type="ECO:0000256" key="5">
    <source>
        <dbReference type="ARBA" id="ARBA00022491"/>
    </source>
</evidence>
<dbReference type="InterPro" id="IPR036390">
    <property type="entry name" value="WH_DNA-bd_sf"/>
</dbReference>
<evidence type="ECO:0000256" key="3">
    <source>
        <dbReference type="ARBA" id="ARBA00020910"/>
    </source>
</evidence>
<dbReference type="FunFam" id="1.10.10.10:FF:000007">
    <property type="entry name" value="Ferric uptake regulation protein"/>
    <property type="match status" value="1"/>
</dbReference>
<name>A0A1G7SNP3_9HYPH</name>
<dbReference type="STRING" id="440168.SAMN04487974_101630"/>
<keyword evidence="4 12" id="KW-0963">Cytoplasm</keyword>
<evidence type="ECO:0000256" key="2">
    <source>
        <dbReference type="ARBA" id="ARBA00007957"/>
    </source>
</evidence>
<comment type="cofactor">
    <cofactor evidence="11">
        <name>Mn(2+)</name>
        <dbReference type="ChEBI" id="CHEBI:29035"/>
    </cofactor>
    <cofactor evidence="11">
        <name>Fe(2+)</name>
        <dbReference type="ChEBI" id="CHEBI:29033"/>
    </cofactor>
    <text evidence="11">Binds 1 Mn(2+) or Fe(2+) ion per subunit.</text>
</comment>
<dbReference type="Proteomes" id="UP000199495">
    <property type="component" value="Unassembled WGS sequence"/>
</dbReference>
<organism evidence="13 14">
    <name type="scientific">Pelagibacterium luteolum</name>
    <dbReference type="NCBI Taxonomy" id="440168"/>
    <lineage>
        <taxon>Bacteria</taxon>
        <taxon>Pseudomonadati</taxon>
        <taxon>Pseudomonadota</taxon>
        <taxon>Alphaproteobacteria</taxon>
        <taxon>Hyphomicrobiales</taxon>
        <taxon>Devosiaceae</taxon>
        <taxon>Pelagibacterium</taxon>
    </lineage>
</organism>
<reference evidence="13 14" key="1">
    <citation type="submission" date="2016-10" db="EMBL/GenBank/DDBJ databases">
        <authorList>
            <person name="de Groot N.N."/>
        </authorList>
    </citation>
    <scope>NUCLEOTIDE SEQUENCE [LARGE SCALE GENOMIC DNA]</scope>
    <source>
        <strain evidence="13 14">CGMCC 1.10267</strain>
    </source>
</reference>
<proteinExistence type="inferred from homology"/>
<dbReference type="GO" id="GO:0003700">
    <property type="term" value="F:DNA-binding transcription factor activity"/>
    <property type="evidence" value="ECO:0007669"/>
    <property type="project" value="UniProtKB-UniRule"/>
</dbReference>
<dbReference type="AlphaFoldDB" id="A0A1G7SNP3"/>
<comment type="similarity">
    <text evidence="2 12">Belongs to the Fur family.</text>
</comment>
<dbReference type="Gene3D" id="1.10.10.10">
    <property type="entry name" value="Winged helix-like DNA-binding domain superfamily/Winged helix DNA-binding domain"/>
    <property type="match status" value="1"/>
</dbReference>
<comment type="subunit">
    <text evidence="12">Homodimer.</text>
</comment>
<keyword evidence="10 12" id="KW-0804">Transcription</keyword>
<keyword evidence="8 12" id="KW-0805">Transcription regulation</keyword>
<keyword evidence="6 11" id="KW-0479">Metal-binding</keyword>
<evidence type="ECO:0000256" key="11">
    <source>
        <dbReference type="PIRSR" id="PIRSR602481-2"/>
    </source>
</evidence>
<evidence type="ECO:0000256" key="7">
    <source>
        <dbReference type="ARBA" id="ARBA00022833"/>
    </source>
</evidence>
<dbReference type="CDD" id="cd07153">
    <property type="entry name" value="Fur_like"/>
    <property type="match status" value="1"/>
</dbReference>
<dbReference type="InterPro" id="IPR036388">
    <property type="entry name" value="WH-like_DNA-bd_sf"/>
</dbReference>
<keyword evidence="14" id="KW-1185">Reference proteome</keyword>
<evidence type="ECO:0000256" key="10">
    <source>
        <dbReference type="ARBA" id="ARBA00023163"/>
    </source>
</evidence>
<dbReference type="InterPro" id="IPR002481">
    <property type="entry name" value="FUR"/>
</dbReference>
<dbReference type="SUPFAM" id="SSF46785">
    <property type="entry name" value="Winged helix' DNA-binding domain"/>
    <property type="match status" value="1"/>
</dbReference>
<dbReference type="GO" id="GO:0008270">
    <property type="term" value="F:zinc ion binding"/>
    <property type="evidence" value="ECO:0007669"/>
    <property type="project" value="TreeGrafter"/>
</dbReference>
<gene>
    <name evidence="12" type="primary">fur</name>
    <name evidence="13" type="ORF">SAMN04487974_101630</name>
</gene>
<evidence type="ECO:0000256" key="1">
    <source>
        <dbReference type="ARBA" id="ARBA00004496"/>
    </source>
</evidence>
<evidence type="ECO:0000313" key="14">
    <source>
        <dbReference type="Proteomes" id="UP000199495"/>
    </source>
</evidence>
<dbReference type="NCBIfam" id="NF045678">
    <property type="entry name" value="TransRegIrrA"/>
    <property type="match status" value="1"/>
</dbReference>
<keyword evidence="5 12" id="KW-0678">Repressor</keyword>
<dbReference type="RefSeq" id="WP_280139105.1">
    <property type="nucleotide sequence ID" value="NZ_FNCS01000001.1"/>
</dbReference>
<dbReference type="GO" id="GO:0000976">
    <property type="term" value="F:transcription cis-regulatory region binding"/>
    <property type="evidence" value="ECO:0007669"/>
    <property type="project" value="TreeGrafter"/>
</dbReference>
<accession>A0A1G7SNP3</accession>
<dbReference type="PANTHER" id="PTHR33202">
    <property type="entry name" value="ZINC UPTAKE REGULATION PROTEIN"/>
    <property type="match status" value="1"/>
</dbReference>
<evidence type="ECO:0000256" key="8">
    <source>
        <dbReference type="ARBA" id="ARBA00023015"/>
    </source>
</evidence>
<dbReference type="Pfam" id="PF01475">
    <property type="entry name" value="FUR"/>
    <property type="match status" value="1"/>
</dbReference>
<evidence type="ECO:0000256" key="4">
    <source>
        <dbReference type="ARBA" id="ARBA00022490"/>
    </source>
</evidence>
<dbReference type="EMBL" id="FNCS01000001">
    <property type="protein sequence ID" value="SDG24717.1"/>
    <property type="molecule type" value="Genomic_DNA"/>
</dbReference>
<keyword evidence="7 12" id="KW-0862">Zinc</keyword>
<evidence type="ECO:0000256" key="6">
    <source>
        <dbReference type="ARBA" id="ARBA00022723"/>
    </source>
</evidence>
<protein>
    <recommendedName>
        <fullName evidence="3 12">Ferric uptake regulation protein</fullName>
    </recommendedName>
</protein>
<dbReference type="NCBIfam" id="NF045677">
    <property type="entry name" value="FeRespRegIrr"/>
    <property type="match status" value="1"/>
</dbReference>
<dbReference type="GO" id="GO:0005737">
    <property type="term" value="C:cytoplasm"/>
    <property type="evidence" value="ECO:0007669"/>
    <property type="project" value="UniProtKB-SubCell"/>
</dbReference>
<dbReference type="GO" id="GO:0045892">
    <property type="term" value="P:negative regulation of DNA-templated transcription"/>
    <property type="evidence" value="ECO:0007669"/>
    <property type="project" value="TreeGrafter"/>
</dbReference>
<evidence type="ECO:0000256" key="12">
    <source>
        <dbReference type="RuleBase" id="RU364037"/>
    </source>
</evidence>
<feature type="binding site" evidence="11">
    <location>
        <position position="100"/>
    </location>
    <ligand>
        <name>Fe cation</name>
        <dbReference type="ChEBI" id="CHEBI:24875"/>
    </ligand>
</feature>
<keyword evidence="9 12" id="KW-0238">DNA-binding</keyword>
<keyword evidence="11 12" id="KW-0408">Iron</keyword>
<dbReference type="PANTHER" id="PTHR33202:SF7">
    <property type="entry name" value="FERRIC UPTAKE REGULATION PROTEIN"/>
    <property type="match status" value="1"/>
</dbReference>
<dbReference type="GO" id="GO:1900376">
    <property type="term" value="P:regulation of secondary metabolite biosynthetic process"/>
    <property type="evidence" value="ECO:0007669"/>
    <property type="project" value="TreeGrafter"/>
</dbReference>
<evidence type="ECO:0000256" key="9">
    <source>
        <dbReference type="ARBA" id="ARBA00023125"/>
    </source>
</evidence>
<sequence>MTELHRAEAHPSRGPCLMAVLRMAGLRPTRQRLALAELLFSGPHRHVNAEQLHGEAERSGVQVSLATIYNSLHQFRQAGLLREISVDAARSYFDTDTTDHHHFFIEDEQRIEDIPTDSIKIAGIPEAPEGMKVTHVDVIVRVKRTN</sequence>